<dbReference type="Proteomes" id="UP001272242">
    <property type="component" value="Unassembled WGS sequence"/>
</dbReference>
<dbReference type="EMBL" id="JAXBLV010000001">
    <property type="protein sequence ID" value="MDY3557671.1"/>
    <property type="molecule type" value="Genomic_DNA"/>
</dbReference>
<reference evidence="2" key="1">
    <citation type="journal article" date="2023" name="Mar. Drugs">
        <title>Gemmata algarum, a Novel Planctomycete Isolated from an Algal Mat, Displays Antimicrobial Activity.</title>
        <authorList>
            <person name="Kumar G."/>
            <person name="Kallscheuer N."/>
            <person name="Kashif M."/>
            <person name="Ahamad S."/>
            <person name="Jagadeeshwari U."/>
            <person name="Pannikurungottu S."/>
            <person name="Haufschild T."/>
            <person name="Kabuu M."/>
            <person name="Sasikala C."/>
            <person name="Jogler C."/>
            <person name="Ramana C."/>
        </authorList>
    </citation>
    <scope>NUCLEOTIDE SEQUENCE [LARGE SCALE GENOMIC DNA]</scope>
    <source>
        <strain evidence="2">JC673</strain>
    </source>
</reference>
<evidence type="ECO:0000313" key="1">
    <source>
        <dbReference type="EMBL" id="MDY3557671.1"/>
    </source>
</evidence>
<organism evidence="1 2">
    <name type="scientific">Gemmata algarum</name>
    <dbReference type="NCBI Taxonomy" id="2975278"/>
    <lineage>
        <taxon>Bacteria</taxon>
        <taxon>Pseudomonadati</taxon>
        <taxon>Planctomycetota</taxon>
        <taxon>Planctomycetia</taxon>
        <taxon>Gemmatales</taxon>
        <taxon>Gemmataceae</taxon>
        <taxon>Gemmata</taxon>
    </lineage>
</organism>
<name>A0ABU5ERG5_9BACT</name>
<comment type="caution">
    <text evidence="1">The sequence shown here is derived from an EMBL/GenBank/DDBJ whole genome shotgun (WGS) entry which is preliminary data.</text>
</comment>
<proteinExistence type="predicted"/>
<evidence type="ECO:0008006" key="3">
    <source>
        <dbReference type="Google" id="ProtNLM"/>
    </source>
</evidence>
<keyword evidence="2" id="KW-1185">Reference proteome</keyword>
<dbReference type="PROSITE" id="PS51257">
    <property type="entry name" value="PROKAR_LIPOPROTEIN"/>
    <property type="match status" value="1"/>
</dbReference>
<protein>
    <recommendedName>
        <fullName evidence="3">Lipoprotein</fullName>
    </recommendedName>
</protein>
<dbReference type="RefSeq" id="WP_320684715.1">
    <property type="nucleotide sequence ID" value="NZ_JAXBLV010000001.1"/>
</dbReference>
<accession>A0ABU5ERG5</accession>
<gene>
    <name evidence="1" type="ORF">R5W23_000199</name>
</gene>
<evidence type="ECO:0000313" key="2">
    <source>
        <dbReference type="Proteomes" id="UP001272242"/>
    </source>
</evidence>
<sequence length="113" mass="12058">MPILSRNAAFTLITFALLVTGCESHNTGKIVGQWKAADGAMFEFTADGRFIASGGATIQGRYSLGSGDTVYLNDLDPPLKGARRTRERICIAGDTMNLAGGRSTPSKTFTRVK</sequence>